<gene>
    <name evidence="1" type="ORF">HNR00_002921</name>
</gene>
<comment type="caution">
    <text evidence="1">The sequence shown here is derived from an EMBL/GenBank/DDBJ whole genome shotgun (WGS) entry which is preliminary data.</text>
</comment>
<keyword evidence="1" id="KW-0808">Transferase</keyword>
<keyword evidence="2" id="KW-1185">Reference proteome</keyword>
<dbReference type="SUPFAM" id="SSF53756">
    <property type="entry name" value="UDP-Glycosyltransferase/glycogen phosphorylase"/>
    <property type="match status" value="1"/>
</dbReference>
<dbReference type="RefSeq" id="WP_183570405.1">
    <property type="nucleotide sequence ID" value="NZ_JACHOP010000011.1"/>
</dbReference>
<organism evidence="1 2">
    <name type="scientific">Methylorubrum rhodinum</name>
    <dbReference type="NCBI Taxonomy" id="29428"/>
    <lineage>
        <taxon>Bacteria</taxon>
        <taxon>Pseudomonadati</taxon>
        <taxon>Pseudomonadota</taxon>
        <taxon>Alphaproteobacteria</taxon>
        <taxon>Hyphomicrobiales</taxon>
        <taxon>Methylobacteriaceae</taxon>
        <taxon>Methylorubrum</taxon>
    </lineage>
</organism>
<protein>
    <submittedName>
        <fullName evidence="1">Glycosyltransferase involved in cell wall biosynthesis</fullName>
    </submittedName>
</protein>
<name>A0A840ZN58_9HYPH</name>
<dbReference type="GO" id="GO:0016740">
    <property type="term" value="F:transferase activity"/>
    <property type="evidence" value="ECO:0007669"/>
    <property type="project" value="UniProtKB-KW"/>
</dbReference>
<sequence length="355" mass="39235">MSSDKPAEPFKHPRVMGTLICKDPPIILGGMNGLPNGYPLNSASLDAFICHKRPMYYFFCPQWSFTQPKYLKTAVDALKDRMKRFPQHTYTILVNDPIDLPTVRAALPEVGVYVWNTNCTADPKAFSGPPTEPTEPTEPEFGAVYNARYSPYKRIELAAQVERLCLISRGWKAEQAGALRSLVPNAYIPNLGEGDQPRVLPPKEIASISARSRCGLMLSGLEGQTRAIMEYLLCGLPVVTTPNYGGRDRFLTPSNSLFAAPDPASVAATVAMVPAVGFDRHEIRAEALRAMEKEKNLLVQIVNAVIQAKGERAIRLEELRLPHKASSEPNRLSYYFTELGYELPPPEAFVSAALT</sequence>
<evidence type="ECO:0000313" key="1">
    <source>
        <dbReference type="EMBL" id="MBB5758203.1"/>
    </source>
</evidence>
<dbReference type="EMBL" id="JACHOP010000011">
    <property type="protein sequence ID" value="MBB5758203.1"/>
    <property type="molecule type" value="Genomic_DNA"/>
</dbReference>
<dbReference type="Gene3D" id="3.40.50.2000">
    <property type="entry name" value="Glycogen Phosphorylase B"/>
    <property type="match status" value="1"/>
</dbReference>
<dbReference type="Proteomes" id="UP000583454">
    <property type="component" value="Unassembled WGS sequence"/>
</dbReference>
<evidence type="ECO:0000313" key="2">
    <source>
        <dbReference type="Proteomes" id="UP000583454"/>
    </source>
</evidence>
<reference evidence="1 2" key="1">
    <citation type="submission" date="2020-08" db="EMBL/GenBank/DDBJ databases">
        <title>Genomic Encyclopedia of Type Strains, Phase IV (KMG-IV): sequencing the most valuable type-strain genomes for metagenomic binning, comparative biology and taxonomic classification.</title>
        <authorList>
            <person name="Goeker M."/>
        </authorList>
    </citation>
    <scope>NUCLEOTIDE SEQUENCE [LARGE SCALE GENOMIC DNA]</scope>
    <source>
        <strain evidence="1 2">DSM 2163</strain>
    </source>
</reference>
<dbReference type="CDD" id="cd01635">
    <property type="entry name" value="Glycosyltransferase_GTB-type"/>
    <property type="match status" value="1"/>
</dbReference>
<proteinExistence type="predicted"/>
<accession>A0A840ZN58</accession>
<dbReference type="AlphaFoldDB" id="A0A840ZN58"/>